<dbReference type="Proteomes" id="UP000237947">
    <property type="component" value="Chromosome"/>
</dbReference>
<dbReference type="OrthoDB" id="9804734at2"/>
<dbReference type="NCBIfam" id="NF007911">
    <property type="entry name" value="PRK10624.1"/>
    <property type="match status" value="1"/>
</dbReference>
<dbReference type="AlphaFoldDB" id="A0A2S0KL14"/>
<name>A0A2S0KL14_9FIRM</name>
<dbReference type="CDD" id="cd08176">
    <property type="entry name" value="LPO"/>
    <property type="match status" value="1"/>
</dbReference>
<organism evidence="4 5">
    <name type="scientific">Fastidiosipila sanguinis</name>
    <dbReference type="NCBI Taxonomy" id="236753"/>
    <lineage>
        <taxon>Bacteria</taxon>
        <taxon>Bacillati</taxon>
        <taxon>Bacillota</taxon>
        <taxon>Clostridia</taxon>
        <taxon>Eubacteriales</taxon>
        <taxon>Oscillospiraceae</taxon>
        <taxon>Fastidiosipila</taxon>
    </lineage>
</organism>
<dbReference type="Pfam" id="PF25137">
    <property type="entry name" value="ADH_Fe_C"/>
    <property type="match status" value="1"/>
</dbReference>
<dbReference type="InterPro" id="IPR018211">
    <property type="entry name" value="ADH_Fe_CS"/>
</dbReference>
<dbReference type="SUPFAM" id="SSF56796">
    <property type="entry name" value="Dehydroquinate synthase-like"/>
    <property type="match status" value="1"/>
</dbReference>
<protein>
    <submittedName>
        <fullName evidence="4">Lactaldehyde reductase</fullName>
    </submittedName>
</protein>
<dbReference type="InterPro" id="IPR001670">
    <property type="entry name" value="ADH_Fe/GldA"/>
</dbReference>
<evidence type="ECO:0000313" key="5">
    <source>
        <dbReference type="Proteomes" id="UP000237947"/>
    </source>
</evidence>
<feature type="domain" description="Alcohol dehydrogenase iron-type/glycerol dehydrogenase GldA" evidence="2">
    <location>
        <begin position="9"/>
        <end position="177"/>
    </location>
</feature>
<dbReference type="Pfam" id="PF00465">
    <property type="entry name" value="Fe-ADH"/>
    <property type="match status" value="1"/>
</dbReference>
<keyword evidence="1" id="KW-0560">Oxidoreductase</keyword>
<dbReference type="PANTHER" id="PTHR11496:SF106">
    <property type="entry name" value="LACTALDEHYDE REDUCTASE"/>
    <property type="match status" value="1"/>
</dbReference>
<dbReference type="InterPro" id="IPR056798">
    <property type="entry name" value="ADH_Fe_C"/>
</dbReference>
<dbReference type="NCBIfam" id="TIGR02638">
    <property type="entry name" value="lactal_redase"/>
    <property type="match status" value="1"/>
</dbReference>
<evidence type="ECO:0000313" key="4">
    <source>
        <dbReference type="EMBL" id="AVM41725.1"/>
    </source>
</evidence>
<evidence type="ECO:0000259" key="3">
    <source>
        <dbReference type="Pfam" id="PF25137"/>
    </source>
</evidence>
<dbReference type="GO" id="GO:0004022">
    <property type="term" value="F:alcohol dehydrogenase (NAD+) activity"/>
    <property type="evidence" value="ECO:0007669"/>
    <property type="project" value="TreeGrafter"/>
</dbReference>
<accession>A0A2S0KL14</accession>
<dbReference type="InterPro" id="IPR013460">
    <property type="entry name" value="Lactal_redase"/>
</dbReference>
<dbReference type="FunFam" id="3.40.50.1970:FF:000003">
    <property type="entry name" value="Alcohol dehydrogenase, iron-containing"/>
    <property type="match status" value="1"/>
</dbReference>
<dbReference type="PROSITE" id="PS00913">
    <property type="entry name" value="ADH_IRON_1"/>
    <property type="match status" value="1"/>
</dbReference>
<dbReference type="FunFam" id="1.20.1090.10:FF:000001">
    <property type="entry name" value="Aldehyde-alcohol dehydrogenase"/>
    <property type="match status" value="1"/>
</dbReference>
<dbReference type="RefSeq" id="WP_106011713.1">
    <property type="nucleotide sequence ID" value="NZ_CP027226.1"/>
</dbReference>
<dbReference type="GO" id="GO:0046872">
    <property type="term" value="F:metal ion binding"/>
    <property type="evidence" value="ECO:0007669"/>
    <property type="project" value="InterPro"/>
</dbReference>
<dbReference type="Gene3D" id="3.40.50.1970">
    <property type="match status" value="1"/>
</dbReference>
<proteinExistence type="predicted"/>
<dbReference type="EMBL" id="CP027226">
    <property type="protein sequence ID" value="AVM41725.1"/>
    <property type="molecule type" value="Genomic_DNA"/>
</dbReference>
<gene>
    <name evidence="4" type="ORF">C5Q98_00095</name>
</gene>
<evidence type="ECO:0000259" key="2">
    <source>
        <dbReference type="Pfam" id="PF00465"/>
    </source>
</evidence>
<reference evidence="5" key="1">
    <citation type="submission" date="2018-02" db="EMBL/GenBank/DDBJ databases">
        <authorList>
            <person name="Holder M.E."/>
            <person name="Ajami N.J."/>
            <person name="Petrosino J.F."/>
        </authorList>
    </citation>
    <scope>NUCLEOTIDE SEQUENCE [LARGE SCALE GENOMIC DNA]</scope>
    <source>
        <strain evidence="5">CCUG 47711</strain>
    </source>
</reference>
<dbReference type="Gene3D" id="1.20.1090.10">
    <property type="entry name" value="Dehydroquinate synthase-like - alpha domain"/>
    <property type="match status" value="1"/>
</dbReference>
<dbReference type="KEGG" id="fsa:C5Q98_00095"/>
<evidence type="ECO:0000256" key="1">
    <source>
        <dbReference type="ARBA" id="ARBA00023002"/>
    </source>
</evidence>
<sequence length="383" mass="41055">MAYRMILNERSYFGAGAIENIPVEFKGRGLKKAVVITDKGLLKAGVVDNVTAILDRENIDYEIFDEVNPNPSVDNVKAGVEFVKNANADCLIAIGGGSSMDTAKAVGIIIENPEFADVVSLEGVADTKHKAMMTFAVPTTAGTGAEVTINYVITDTANKRKFVCVDPNDIPDVAFVDSDLMMSMPAKLAAATGMDALTHAIEGYITPGAWEMSDMVHIKAIEMIGANIRAAVKGDPKARENMATGQYIAAMGYSNVGLGLVHGMSHPLSAWYGIAHGQANAILLPTVMRYNKDFTGEKYRDIAKALGVENTESMSIEEARDAACDAVLQIAKDVEMTEKLSDLGVKAEDLPEIAKDALADVCTPGNPREAKLDEILELYKSLM</sequence>
<feature type="domain" description="Fe-containing alcohol dehydrogenase-like C-terminal" evidence="3">
    <location>
        <begin position="190"/>
        <end position="382"/>
    </location>
</feature>
<keyword evidence="5" id="KW-1185">Reference proteome</keyword>
<dbReference type="PANTHER" id="PTHR11496">
    <property type="entry name" value="ALCOHOL DEHYDROGENASE"/>
    <property type="match status" value="1"/>
</dbReference>
<dbReference type="PROSITE" id="PS00060">
    <property type="entry name" value="ADH_IRON_2"/>
    <property type="match status" value="1"/>
</dbReference>
<dbReference type="InterPro" id="IPR039697">
    <property type="entry name" value="Alcohol_dehydrogenase_Fe"/>
</dbReference>